<dbReference type="GO" id="GO:0042026">
    <property type="term" value="P:protein refolding"/>
    <property type="evidence" value="ECO:0007669"/>
    <property type="project" value="UniProtKB-ARBA"/>
</dbReference>
<dbReference type="InterPro" id="IPR001179">
    <property type="entry name" value="PPIase_FKBP_dom"/>
</dbReference>
<organism evidence="12 13">
    <name type="scientific">Candidatus Muproteobacteria bacterium RBG_19FT_COMBO_61_10</name>
    <dbReference type="NCBI Taxonomy" id="1817761"/>
    <lineage>
        <taxon>Bacteria</taxon>
        <taxon>Pseudomonadati</taxon>
        <taxon>Pseudomonadota</taxon>
        <taxon>Candidatus Muproteobacteria</taxon>
    </lineage>
</organism>
<keyword evidence="6" id="KW-0143">Chaperone</keyword>
<dbReference type="GO" id="GO:0003755">
    <property type="term" value="F:peptidyl-prolyl cis-trans isomerase activity"/>
    <property type="evidence" value="ECO:0007669"/>
    <property type="project" value="UniProtKB-UniRule"/>
</dbReference>
<evidence type="ECO:0000313" key="12">
    <source>
        <dbReference type="EMBL" id="OGI58478.1"/>
    </source>
</evidence>
<evidence type="ECO:0000256" key="3">
    <source>
        <dbReference type="ARBA" id="ARBA00006577"/>
    </source>
</evidence>
<accession>A0A1F6UMB3</accession>
<comment type="caution">
    <text evidence="12">The sequence shown here is derived from an EMBL/GenBank/DDBJ whole genome shotgun (WGS) entry which is preliminary data.</text>
</comment>
<dbReference type="PANTHER" id="PTHR47861:SF3">
    <property type="entry name" value="FKBP-TYPE PEPTIDYL-PROLYL CIS-TRANS ISOMERASE SLYD"/>
    <property type="match status" value="1"/>
</dbReference>
<comment type="function">
    <text evidence="8">Also involved in hydrogenase metallocenter assembly, probably by participating in the nickel insertion step. This function in hydrogenase biosynthesis requires chaperone activity and the presence of the metal-binding domain, but not PPIase activity.</text>
</comment>
<comment type="similarity">
    <text evidence="3 10">Belongs to the FKBP-type PPIase family.</text>
</comment>
<evidence type="ECO:0000256" key="8">
    <source>
        <dbReference type="ARBA" id="ARBA00037071"/>
    </source>
</evidence>
<evidence type="ECO:0000256" key="2">
    <source>
        <dbReference type="ARBA" id="ARBA00004496"/>
    </source>
</evidence>
<evidence type="ECO:0000256" key="1">
    <source>
        <dbReference type="ARBA" id="ARBA00000971"/>
    </source>
</evidence>
<evidence type="ECO:0000256" key="5">
    <source>
        <dbReference type="ARBA" id="ARBA00023110"/>
    </source>
</evidence>
<reference evidence="12 13" key="1">
    <citation type="journal article" date="2016" name="Nat. Commun.">
        <title>Thousands of microbial genomes shed light on interconnected biogeochemical processes in an aquifer system.</title>
        <authorList>
            <person name="Anantharaman K."/>
            <person name="Brown C.T."/>
            <person name="Hug L.A."/>
            <person name="Sharon I."/>
            <person name="Castelle C.J."/>
            <person name="Probst A.J."/>
            <person name="Thomas B.C."/>
            <person name="Singh A."/>
            <person name="Wilkins M.J."/>
            <person name="Karaoz U."/>
            <person name="Brodie E.L."/>
            <person name="Williams K.H."/>
            <person name="Hubbard S.S."/>
            <person name="Banfield J.F."/>
        </authorList>
    </citation>
    <scope>NUCLEOTIDE SEQUENCE [LARGE SCALE GENOMIC DNA]</scope>
</reference>
<comment type="subcellular location">
    <subcellularLocation>
        <location evidence="2">Cytoplasm</location>
    </subcellularLocation>
</comment>
<keyword evidence="7 9" id="KW-0413">Isomerase</keyword>
<gene>
    <name evidence="12" type="ORF">A2V58_01060</name>
</gene>
<comment type="catalytic activity">
    <reaction evidence="1 9 10">
        <text>[protein]-peptidylproline (omega=180) = [protein]-peptidylproline (omega=0)</text>
        <dbReference type="Rhea" id="RHEA:16237"/>
        <dbReference type="Rhea" id="RHEA-COMP:10747"/>
        <dbReference type="Rhea" id="RHEA-COMP:10748"/>
        <dbReference type="ChEBI" id="CHEBI:83833"/>
        <dbReference type="ChEBI" id="CHEBI:83834"/>
        <dbReference type="EC" id="5.2.1.8"/>
    </reaction>
</comment>
<feature type="domain" description="PPIase FKBP-type" evidence="11">
    <location>
        <begin position="9"/>
        <end position="87"/>
    </location>
</feature>
<keyword evidence="4" id="KW-0963">Cytoplasm</keyword>
<dbReference type="EC" id="5.2.1.8" evidence="10"/>
<dbReference type="Gene3D" id="3.10.50.40">
    <property type="match status" value="1"/>
</dbReference>
<dbReference type="PANTHER" id="PTHR47861">
    <property type="entry name" value="FKBP-TYPE PEPTIDYL-PROLYL CIS-TRANS ISOMERASE SLYD"/>
    <property type="match status" value="1"/>
</dbReference>
<evidence type="ECO:0000256" key="4">
    <source>
        <dbReference type="ARBA" id="ARBA00022490"/>
    </source>
</evidence>
<evidence type="ECO:0000313" key="13">
    <source>
        <dbReference type="Proteomes" id="UP000177950"/>
    </source>
</evidence>
<dbReference type="EMBL" id="MFSV01000077">
    <property type="protein sequence ID" value="OGI58478.1"/>
    <property type="molecule type" value="Genomic_DNA"/>
</dbReference>
<evidence type="ECO:0000256" key="10">
    <source>
        <dbReference type="RuleBase" id="RU003915"/>
    </source>
</evidence>
<dbReference type="Pfam" id="PF00254">
    <property type="entry name" value="FKBP_C"/>
    <property type="match status" value="1"/>
</dbReference>
<feature type="non-terminal residue" evidence="12">
    <location>
        <position position="151"/>
    </location>
</feature>
<evidence type="ECO:0000259" key="11">
    <source>
        <dbReference type="PROSITE" id="PS50059"/>
    </source>
</evidence>
<sequence length="151" mass="16598">MQQDLVRPNKVVSLTYVIRKQDGQVFEYTDLPVDYVHGAGSRLFPKIEMALEGRKVGEKVSVTLAPEEGFGAHDPGLTFTDDLDNVPEQFRHVGAQLQAQNAKGEELTFVVTYVGDKQVTVDANHPLAGQTVDFEVTVAAIRDATPDEVRS</sequence>
<dbReference type="InterPro" id="IPR046357">
    <property type="entry name" value="PPIase_dom_sf"/>
</dbReference>
<dbReference type="GO" id="GO:0005737">
    <property type="term" value="C:cytoplasm"/>
    <property type="evidence" value="ECO:0007669"/>
    <property type="project" value="UniProtKB-SubCell"/>
</dbReference>
<dbReference type="AlphaFoldDB" id="A0A1F6UMB3"/>
<evidence type="ECO:0000256" key="6">
    <source>
        <dbReference type="ARBA" id="ARBA00023186"/>
    </source>
</evidence>
<dbReference type="PROSITE" id="PS50059">
    <property type="entry name" value="FKBP_PPIASE"/>
    <property type="match status" value="1"/>
</dbReference>
<proteinExistence type="inferred from homology"/>
<name>A0A1F6UMB3_9PROT</name>
<protein>
    <recommendedName>
        <fullName evidence="10">Peptidyl-prolyl cis-trans isomerase</fullName>
        <ecNumber evidence="10">5.2.1.8</ecNumber>
    </recommendedName>
</protein>
<dbReference type="Proteomes" id="UP000177950">
    <property type="component" value="Unassembled WGS sequence"/>
</dbReference>
<keyword evidence="5 9" id="KW-0697">Rotamase</keyword>
<evidence type="ECO:0000256" key="7">
    <source>
        <dbReference type="ARBA" id="ARBA00023235"/>
    </source>
</evidence>
<dbReference type="SUPFAM" id="SSF54534">
    <property type="entry name" value="FKBP-like"/>
    <property type="match status" value="1"/>
</dbReference>
<evidence type="ECO:0000256" key="9">
    <source>
        <dbReference type="PROSITE-ProRule" id="PRU00277"/>
    </source>
</evidence>